<accession>A0ABM9G3K4</accession>
<evidence type="ECO:0000259" key="2">
    <source>
        <dbReference type="Pfam" id="PF10633"/>
    </source>
</evidence>
<comment type="caution">
    <text evidence="3">The sequence shown here is derived from an EMBL/GenBank/DDBJ whole genome shotgun (WGS) entry which is preliminary data.</text>
</comment>
<dbReference type="InterPro" id="IPR029062">
    <property type="entry name" value="Class_I_gatase-like"/>
</dbReference>
<dbReference type="RefSeq" id="WP_261945001.1">
    <property type="nucleotide sequence ID" value="NZ_CALYLO010000004.1"/>
</dbReference>
<dbReference type="InterPro" id="IPR013783">
    <property type="entry name" value="Ig-like_fold"/>
</dbReference>
<gene>
    <name evidence="3" type="ORF">WJ0W_003511</name>
</gene>
<feature type="chain" id="PRO_5046490258" evidence="1">
    <location>
        <begin position="35"/>
        <end position="849"/>
    </location>
</feature>
<reference evidence="3" key="1">
    <citation type="submission" date="2022-06" db="EMBL/GenBank/DDBJ databases">
        <authorList>
            <person name="Dietemann V."/>
            <person name="Ory F."/>
            <person name="Dainat B."/>
            <person name="Oberhansli S."/>
        </authorList>
    </citation>
    <scope>NUCLEOTIDE SEQUENCE</scope>
    <source>
        <strain evidence="3">Ena-SAMPLE-TAB-26-04-2022-14:26:32:270-5432</strain>
    </source>
</reference>
<evidence type="ECO:0000256" key="1">
    <source>
        <dbReference type="SAM" id="SignalP"/>
    </source>
</evidence>
<dbReference type="InterPro" id="IPR018905">
    <property type="entry name" value="A-galactase_NEW3"/>
</dbReference>
<sequence length="849" mass="92621">MIRGKSASKFCSLVMSVVLAGSALLSAQAQPAFADRGVADLWKAIRPLTTIASAMNTGAHPDDEHSATLAYLSLGRGVSTSSVIAVRGEGGQNEIGSELGQALGVIRTRELQEASRITNVTLGMLGEKLDDPIYDFGFSKSVEETLDKWGDSVVYERLIRKIRELRPDVIIPSFLNEASTHGHHRTINVLTVRAFKDAANPDIFPEHLKKGLQPWQIKKLYVPANSKDYSVNAPVGDYDEIYGASYLQLGEESRFMHRSQGMGRVYDEGPVQGELFSKYYKLELSTVASKVKENDFFDGIAFTFEDLAQQIEAKGKDGKVARDLRALHKDANEVVAAYPSFSGVLKQFHKMKADVETALADVKASGLEAAAKEDLLHRLQVKEAQLNQASMEAASVVAKVKPAESELVAGQTTKVVVSAFNGGSTILRNVNLSLRIPPGWKAAPAGAARFEQLGYNETASTVFEVTVPANAPLFKPYDRPVFQGKVEYEAYGTATTLDVAPQNAVAVLPPYSLTLSPSATILNTLRAGEPIPVKVTVRNYTPGASKASVSLNVPEGWTAEPAVEELSFAAKGETKSAAFTVKAASNVAPGTFSVKAIAKNGTVLSTHGAQVIEYPHIGRTYLVQPAELTIQAFDLKVPDQLKVGYVSSGFDNIDQYLRQAGVDVVNLDAKDIESGDLSQYDTIVLGIRAYAFRPELIPSNQRLLSYVKDGGNLVVQYHKPEDKWSPELAPYPITIGTPLIQWRVTDENSKVTMLAPDHPMFNTPNKITDQDWRGWIQDRSAYNPSKWGKEYTALISNGDPGEKEFTGTFLTAPYGKGVYTYSSLVWYLQIPALVPGSMRMFVNMISQHQ</sequence>
<dbReference type="Gene3D" id="3.40.50.10320">
    <property type="entry name" value="LmbE-like"/>
    <property type="match status" value="1"/>
</dbReference>
<protein>
    <submittedName>
        <fullName evidence="3">NEW3 domain-containing protein</fullName>
    </submittedName>
</protein>
<dbReference type="SUPFAM" id="SSF52317">
    <property type="entry name" value="Class I glutamine amidotransferase-like"/>
    <property type="match status" value="1"/>
</dbReference>
<dbReference type="Gene3D" id="2.60.40.10">
    <property type="entry name" value="Immunoglobulins"/>
    <property type="match status" value="1"/>
</dbReference>
<proteinExistence type="predicted"/>
<dbReference type="Proteomes" id="UP001154322">
    <property type="component" value="Unassembled WGS sequence"/>
</dbReference>
<keyword evidence="1" id="KW-0732">Signal</keyword>
<dbReference type="EMBL" id="CALYLO010000004">
    <property type="protein sequence ID" value="CAH8246276.1"/>
    <property type="molecule type" value="Genomic_DNA"/>
</dbReference>
<dbReference type="InterPro" id="IPR024078">
    <property type="entry name" value="LmbE-like_dom_sf"/>
</dbReference>
<dbReference type="InterPro" id="IPR003737">
    <property type="entry name" value="GlcNAc_PI_deacetylase-related"/>
</dbReference>
<evidence type="ECO:0000313" key="4">
    <source>
        <dbReference type="Proteomes" id="UP001154322"/>
    </source>
</evidence>
<name>A0ABM9G3K4_9BACL</name>
<dbReference type="SUPFAM" id="SSF102588">
    <property type="entry name" value="LmbE-like"/>
    <property type="match status" value="1"/>
</dbReference>
<feature type="signal peptide" evidence="1">
    <location>
        <begin position="1"/>
        <end position="34"/>
    </location>
</feature>
<keyword evidence="4" id="KW-1185">Reference proteome</keyword>
<feature type="domain" description="Alpha-galactosidase NEW3" evidence="2">
    <location>
        <begin position="409"/>
        <end position="473"/>
    </location>
</feature>
<dbReference type="Pfam" id="PF02585">
    <property type="entry name" value="PIG-L"/>
    <property type="match status" value="1"/>
</dbReference>
<organism evidence="3 4">
    <name type="scientific">Paenibacillus melissococcoides</name>
    <dbReference type="NCBI Taxonomy" id="2912268"/>
    <lineage>
        <taxon>Bacteria</taxon>
        <taxon>Bacillati</taxon>
        <taxon>Bacillota</taxon>
        <taxon>Bacilli</taxon>
        <taxon>Bacillales</taxon>
        <taxon>Paenibacillaceae</taxon>
        <taxon>Paenibacillus</taxon>
    </lineage>
</organism>
<feature type="domain" description="Alpha-galactosidase NEW3" evidence="2">
    <location>
        <begin position="526"/>
        <end position="599"/>
    </location>
</feature>
<evidence type="ECO:0000313" key="3">
    <source>
        <dbReference type="EMBL" id="CAH8246276.1"/>
    </source>
</evidence>
<dbReference type="Pfam" id="PF10633">
    <property type="entry name" value="NPCBM_assoc"/>
    <property type="match status" value="2"/>
</dbReference>